<dbReference type="GO" id="GO:0006751">
    <property type="term" value="P:glutathione catabolic process"/>
    <property type="evidence" value="ECO:0007669"/>
    <property type="project" value="InterPro"/>
</dbReference>
<accession>A0A6C1DRP9</accession>
<protein>
    <recommendedName>
        <fullName evidence="1">glutathione-specific gamma-glutamylcyclotransferase</fullName>
        <ecNumber evidence="1">4.3.2.7</ecNumber>
    </recommendedName>
</protein>
<keyword evidence="3" id="KW-0808">Transferase</keyword>
<evidence type="ECO:0000256" key="2">
    <source>
        <dbReference type="ARBA" id="ARBA00023239"/>
    </source>
</evidence>
<dbReference type="InterPro" id="IPR006840">
    <property type="entry name" value="ChaC"/>
</dbReference>
<name>A0A6C1DRP9_SACPS</name>
<evidence type="ECO:0000313" key="4">
    <source>
        <dbReference type="Proteomes" id="UP000501346"/>
    </source>
</evidence>
<dbReference type="EMBL" id="CP048986">
    <property type="protein sequence ID" value="QID79253.1"/>
    <property type="molecule type" value="Genomic_DNA"/>
</dbReference>
<reference evidence="3 4" key="1">
    <citation type="journal article" date="2019" name="BMC Genomics">
        <title>Chromosome level assembly and comparative genome analysis confirm lager-brewing yeasts originated from a single hybridization.</title>
        <authorList>
            <person name="Salazar A.N."/>
            <person name="Gorter de Vries A.R."/>
            <person name="van den Broek M."/>
            <person name="Brouwers N."/>
            <person name="de la Torre Cortes P."/>
            <person name="Kuijpers N.G.A."/>
            <person name="Daran J.G."/>
            <person name="Abeel T."/>
        </authorList>
    </citation>
    <scope>NUCLEOTIDE SEQUENCE [LARGE SCALE GENOMIC DNA]</scope>
    <source>
        <strain evidence="3 4">CBS 1483</strain>
    </source>
</reference>
<evidence type="ECO:0000313" key="3">
    <source>
        <dbReference type="EMBL" id="QID79253.1"/>
    </source>
</evidence>
<dbReference type="SMR" id="A0A6C1DRP9"/>
<dbReference type="Gene3D" id="3.10.490.10">
    <property type="entry name" value="Gamma-glutamyl cyclotransferase-like"/>
    <property type="match status" value="1"/>
</dbReference>
<proteinExistence type="predicted"/>
<dbReference type="GO" id="GO:0061928">
    <property type="term" value="F:glutathione specific gamma-glutamylcyclotransferase activity"/>
    <property type="evidence" value="ECO:0007669"/>
    <property type="project" value="UniProtKB-EC"/>
</dbReference>
<dbReference type="CDD" id="cd06661">
    <property type="entry name" value="GGCT_like"/>
    <property type="match status" value="1"/>
</dbReference>
<dbReference type="AlphaFoldDB" id="A0A6C1DRP9"/>
<gene>
    <name evidence="3" type="primary">GCG1_1</name>
    <name evidence="3" type="ORF">GRS66_001504</name>
</gene>
<dbReference type="PANTHER" id="PTHR12192:SF2">
    <property type="entry name" value="GLUTATHIONE-SPECIFIC GAMMA-GLUTAMYLCYCLOTRANSFERASE 2"/>
    <property type="match status" value="1"/>
</dbReference>
<dbReference type="GO" id="GO:0005737">
    <property type="term" value="C:cytoplasm"/>
    <property type="evidence" value="ECO:0007669"/>
    <property type="project" value="TreeGrafter"/>
</dbReference>
<dbReference type="GO" id="GO:0016740">
    <property type="term" value="F:transferase activity"/>
    <property type="evidence" value="ECO:0007669"/>
    <property type="project" value="UniProtKB-KW"/>
</dbReference>
<dbReference type="InterPro" id="IPR013024">
    <property type="entry name" value="GGCT-like"/>
</dbReference>
<keyword evidence="2" id="KW-0456">Lyase</keyword>
<dbReference type="PANTHER" id="PTHR12192">
    <property type="entry name" value="CATION TRANSPORT PROTEIN CHAC-RELATED"/>
    <property type="match status" value="1"/>
</dbReference>
<keyword evidence="4" id="KW-1185">Reference proteome</keyword>
<organism evidence="3 4">
    <name type="scientific">Saccharomyces pastorianus</name>
    <name type="common">Lager yeast</name>
    <name type="synonym">Saccharomyces cerevisiae x Saccharomyces eubayanus</name>
    <dbReference type="NCBI Taxonomy" id="27292"/>
    <lineage>
        <taxon>Eukaryota</taxon>
        <taxon>Fungi</taxon>
        <taxon>Dikarya</taxon>
        <taxon>Ascomycota</taxon>
        <taxon>Saccharomycotina</taxon>
        <taxon>Saccharomycetes</taxon>
        <taxon>Saccharomycetales</taxon>
        <taxon>Saccharomycetaceae</taxon>
        <taxon>Saccharomyces</taxon>
    </lineage>
</organism>
<dbReference type="Pfam" id="PF04752">
    <property type="entry name" value="ChaC"/>
    <property type="match status" value="1"/>
</dbReference>
<dbReference type="EC" id="4.3.2.7" evidence="1"/>
<dbReference type="OrthoDB" id="1933483at2759"/>
<sequence>MTNDNSGIWVLGYGSLIYKPPSHYTHRIPAIIHGFARRFWQSSTDHRGTPANPGRVATLIPYEDIIRQTAFLKNVNLYSESAPIQDPDDLVTIGVVYYIPPEHAQEVREYLNVREQNGYTLHEVEVHLETNREHEAELGEALEQLPRHNKSGKRVLLTSVYIGTIDNEAFVGPETVDETAKVIAVSHGPSGSNYEYLAKLEQALAQMPIMKERGRITDHYLTALLETVNKYR</sequence>
<evidence type="ECO:0000256" key="1">
    <source>
        <dbReference type="ARBA" id="ARBA00012344"/>
    </source>
</evidence>
<dbReference type="FunFam" id="3.10.490.10:FF:000020">
    <property type="entry name" value="Gamma-glutamylcyclotransferase"/>
    <property type="match status" value="1"/>
</dbReference>
<dbReference type="Proteomes" id="UP000501346">
    <property type="component" value="Chromosome ScV"/>
</dbReference>